<dbReference type="PIRSF" id="PIRSF029477">
    <property type="entry name" value="UCP029477"/>
    <property type="match status" value="1"/>
</dbReference>
<gene>
    <name evidence="2" type="ORF">QWJ38_23785</name>
</gene>
<dbReference type="InterPro" id="IPR011971">
    <property type="entry name" value="CHP02284"/>
</dbReference>
<dbReference type="SUPFAM" id="SSF47240">
    <property type="entry name" value="Ferritin-like"/>
    <property type="match status" value="1"/>
</dbReference>
<reference evidence="2 3" key="1">
    <citation type="submission" date="2023-06" db="EMBL/GenBank/DDBJ databases">
        <title>Pelomonas sp. PFR6 16S ribosomal RNA gene Genome sequencing and assembly.</title>
        <authorList>
            <person name="Woo H."/>
        </authorList>
    </citation>
    <scope>NUCLEOTIDE SEQUENCE [LARGE SCALE GENOMIC DNA]</scope>
    <source>
        <strain evidence="2 3">PFR6</strain>
    </source>
</reference>
<dbReference type="EMBL" id="JAUHHC010000012">
    <property type="protein sequence ID" value="MDN3923308.1"/>
    <property type="molecule type" value="Genomic_DNA"/>
</dbReference>
<dbReference type="InterPro" id="IPR019052">
    <property type="entry name" value="DUF2383"/>
</dbReference>
<evidence type="ECO:0000259" key="1">
    <source>
        <dbReference type="Pfam" id="PF09537"/>
    </source>
</evidence>
<proteinExistence type="predicted"/>
<dbReference type="RefSeq" id="WP_290361610.1">
    <property type="nucleotide sequence ID" value="NZ_JAUHHC010000012.1"/>
</dbReference>
<keyword evidence="3" id="KW-1185">Reference proteome</keyword>
<evidence type="ECO:0000313" key="2">
    <source>
        <dbReference type="EMBL" id="MDN3923308.1"/>
    </source>
</evidence>
<name>A0ABT8E0I4_9BURK</name>
<evidence type="ECO:0000313" key="3">
    <source>
        <dbReference type="Proteomes" id="UP001228044"/>
    </source>
</evidence>
<sequence>MDKTLKILNDLIETSKDGEYGFRSCAEHVRDNSPLRELFGNRANECRSAAAELQTLVVRLGGRPSDEGSVLGSLHRGWVSVRGALAGHSEQAMLEECERGEDQALDAYREALDEPELPPDVREVLERQYQGVKRNHAQIRNLRDQSRAQQA</sequence>
<dbReference type="Gene3D" id="1.20.1260.10">
    <property type="match status" value="1"/>
</dbReference>
<dbReference type="InterPro" id="IPR016920">
    <property type="entry name" value="UCP029477"/>
</dbReference>
<organism evidence="2 3">
    <name type="scientific">Roseateles violae</name>
    <dbReference type="NCBI Taxonomy" id="3058042"/>
    <lineage>
        <taxon>Bacteria</taxon>
        <taxon>Pseudomonadati</taxon>
        <taxon>Pseudomonadota</taxon>
        <taxon>Betaproteobacteria</taxon>
        <taxon>Burkholderiales</taxon>
        <taxon>Sphaerotilaceae</taxon>
        <taxon>Roseateles</taxon>
    </lineage>
</organism>
<dbReference type="InterPro" id="IPR012347">
    <property type="entry name" value="Ferritin-like"/>
</dbReference>
<accession>A0ABT8E0I4</accession>
<comment type="caution">
    <text evidence="2">The sequence shown here is derived from an EMBL/GenBank/DDBJ whole genome shotgun (WGS) entry which is preliminary data.</text>
</comment>
<dbReference type="NCBIfam" id="TIGR02284">
    <property type="entry name" value="PA2169 family four-helix-bundle protein"/>
    <property type="match status" value="1"/>
</dbReference>
<dbReference type="Proteomes" id="UP001228044">
    <property type="component" value="Unassembled WGS sequence"/>
</dbReference>
<dbReference type="Pfam" id="PF09537">
    <property type="entry name" value="DUF2383"/>
    <property type="match status" value="1"/>
</dbReference>
<dbReference type="InterPro" id="IPR009078">
    <property type="entry name" value="Ferritin-like_SF"/>
</dbReference>
<protein>
    <submittedName>
        <fullName evidence="2">PA2169 family four-helix-bundle protein</fullName>
    </submittedName>
</protein>
<feature type="domain" description="DUF2383" evidence="1">
    <location>
        <begin position="4"/>
        <end position="113"/>
    </location>
</feature>